<dbReference type="GO" id="GO:0099023">
    <property type="term" value="C:vesicle tethering complex"/>
    <property type="evidence" value="ECO:0007669"/>
    <property type="project" value="UniProtKB-ARBA"/>
</dbReference>
<keyword evidence="5" id="KW-0968">Cytoplasmic vesicle</keyword>
<dbReference type="GO" id="GO:0005769">
    <property type="term" value="C:early endosome"/>
    <property type="evidence" value="ECO:0007669"/>
    <property type="project" value="UniProtKB-SubCell"/>
</dbReference>
<evidence type="ECO:0000256" key="4">
    <source>
        <dbReference type="ARBA" id="ARBA00022753"/>
    </source>
</evidence>
<name>V5H0S2_IXORI</name>
<evidence type="ECO:0000313" key="8">
    <source>
        <dbReference type="EMBL" id="JAB70474.1"/>
    </source>
</evidence>
<protein>
    <submittedName>
        <fullName evidence="8">Putative golgin subfamily protein a member 5</fullName>
    </submittedName>
</protein>
<organism evidence="8">
    <name type="scientific">Ixodes ricinus</name>
    <name type="common">Common tick</name>
    <name type="synonym">Acarus ricinus</name>
    <dbReference type="NCBI Taxonomy" id="34613"/>
    <lineage>
        <taxon>Eukaryota</taxon>
        <taxon>Metazoa</taxon>
        <taxon>Ecdysozoa</taxon>
        <taxon>Arthropoda</taxon>
        <taxon>Chelicerata</taxon>
        <taxon>Arachnida</taxon>
        <taxon>Acari</taxon>
        <taxon>Parasitiformes</taxon>
        <taxon>Ixodida</taxon>
        <taxon>Ixodoidea</taxon>
        <taxon>Ixodidae</taxon>
        <taxon>Ixodinae</taxon>
        <taxon>Ixodes</taxon>
    </lineage>
</organism>
<evidence type="ECO:0000256" key="5">
    <source>
        <dbReference type="ARBA" id="ARBA00023329"/>
    </source>
</evidence>
<proteinExistence type="evidence at transcript level"/>
<evidence type="ECO:0000256" key="3">
    <source>
        <dbReference type="ARBA" id="ARBA00004603"/>
    </source>
</evidence>
<comment type="subcellular location">
    <subcellularLocation>
        <location evidence="2">Cytoplasmic vesicle</location>
    </subcellularLocation>
    <subcellularLocation>
        <location evidence="1">Early endosome</location>
    </subcellularLocation>
    <subcellularLocation>
        <location evidence="3">Late endosome</location>
    </subcellularLocation>
</comment>
<dbReference type="InterPro" id="IPR040057">
    <property type="entry name" value="Spe-39"/>
</dbReference>
<sequence>MDSGRTSACAFWLQTPASLNEAAQLSARVNQQANFGSDLFKQSTLDDCLENVPQQSRKKLEVSADDDYWNSSGQVGFSFEDDWDDSKRSASFNELPPQPRNNLKHGATGKGTDLKLPSPSSASVPLPSSPQSRRLDLGDIQKHAEKLRIGTQAPPKYSRDTSVTPEETVKNIIVGQPYYLEQHRSKESKVALLNEAIRLQDGNAITAVVLFLKRTLKPSLFNQELMQRPKAISHYVNHLRSIQDNTQLVDVLGMLGRTEDAAMVKYKLATEIPEAAARLRNLQSCLKSHFQSDPLLSFQAELIKDEIKLLEMQLVIEEEDARVEKEGQNLLMREFPRKASVVGTPLVSTLYYCCMYHYNTATSNISNPSQMRTLFNLTEKQFTWTALSALAQIKHWKEVDNLFQGKSWLGKSKMRCCIGFDKAVEVLAKAQAPPEVFERYLQLVDDTDRRLSLATQYKCHRVAIDTLVSLRDRQRLIKYRDDLTPQSAPFVEVQHVLNNSVVKWKN</sequence>
<dbReference type="Pfam" id="PF04840">
    <property type="entry name" value="Vps16_C"/>
    <property type="match status" value="1"/>
</dbReference>
<dbReference type="InterPro" id="IPR038132">
    <property type="entry name" value="Vps16_C_sf"/>
</dbReference>
<dbReference type="PANTHER" id="PTHR13364:SF6">
    <property type="entry name" value="SPERMATOGENESIS-DEFECTIVE PROTEIN 39 HOMOLOG"/>
    <property type="match status" value="1"/>
</dbReference>
<keyword evidence="4" id="KW-0967">Endosome</keyword>
<dbReference type="InterPro" id="IPR006925">
    <property type="entry name" value="Vps16_C"/>
</dbReference>
<dbReference type="Gene3D" id="1.10.150.780">
    <property type="entry name" value="Vps16, C-terminal region"/>
    <property type="match status" value="1"/>
</dbReference>
<dbReference type="PANTHER" id="PTHR13364">
    <property type="entry name" value="DEFECTIVE SPERMATOGENESIS PROTEIN 39"/>
    <property type="match status" value="1"/>
</dbReference>
<feature type="region of interest" description="Disordered" evidence="6">
    <location>
        <begin position="145"/>
        <end position="164"/>
    </location>
</feature>
<dbReference type="GO" id="GO:0006886">
    <property type="term" value="P:intracellular protein transport"/>
    <property type="evidence" value="ECO:0007669"/>
    <property type="project" value="InterPro"/>
</dbReference>
<feature type="region of interest" description="Disordered" evidence="6">
    <location>
        <begin position="86"/>
        <end position="135"/>
    </location>
</feature>
<dbReference type="AlphaFoldDB" id="V5H0S2"/>
<dbReference type="EMBL" id="GANP01013994">
    <property type="protein sequence ID" value="JAB70474.1"/>
    <property type="molecule type" value="mRNA"/>
</dbReference>
<feature type="compositionally biased region" description="Low complexity" evidence="6">
    <location>
        <begin position="117"/>
        <end position="132"/>
    </location>
</feature>
<evidence type="ECO:0000256" key="2">
    <source>
        <dbReference type="ARBA" id="ARBA00004541"/>
    </source>
</evidence>
<dbReference type="GO" id="GO:0007034">
    <property type="term" value="P:vacuolar transport"/>
    <property type="evidence" value="ECO:0007669"/>
    <property type="project" value="TreeGrafter"/>
</dbReference>
<accession>V5H0S2</accession>
<reference evidence="8" key="1">
    <citation type="journal article" date="2015" name="Sci. Rep.">
        <title>Tissue- and time-dependent transcription in Ixodes ricinus salivary glands and midguts when blood feeding on the vertebrate host.</title>
        <authorList>
            <person name="Kotsyfakis M."/>
            <person name="Schwarz A."/>
            <person name="Erhart J."/>
            <person name="Ribeiro J.M."/>
        </authorList>
    </citation>
    <scope>NUCLEOTIDE SEQUENCE</scope>
    <source>
        <tissue evidence="8">Salivary gland and midgut</tissue>
    </source>
</reference>
<evidence type="ECO:0000259" key="7">
    <source>
        <dbReference type="Pfam" id="PF04840"/>
    </source>
</evidence>
<evidence type="ECO:0000256" key="1">
    <source>
        <dbReference type="ARBA" id="ARBA00004412"/>
    </source>
</evidence>
<feature type="domain" description="Vps16 C-terminal" evidence="7">
    <location>
        <begin position="188"/>
        <end position="318"/>
    </location>
</feature>
<evidence type="ECO:0000256" key="6">
    <source>
        <dbReference type="SAM" id="MobiDB-lite"/>
    </source>
</evidence>
<dbReference type="GO" id="GO:0005770">
    <property type="term" value="C:late endosome"/>
    <property type="evidence" value="ECO:0007669"/>
    <property type="project" value="UniProtKB-SubCell"/>
</dbReference>